<gene>
    <name evidence="2" type="ORF">D3H65_07075</name>
</gene>
<organism evidence="2 3">
    <name type="scientific">Paraflavitalea soli</name>
    <dbReference type="NCBI Taxonomy" id="2315862"/>
    <lineage>
        <taxon>Bacteria</taxon>
        <taxon>Pseudomonadati</taxon>
        <taxon>Bacteroidota</taxon>
        <taxon>Chitinophagia</taxon>
        <taxon>Chitinophagales</taxon>
        <taxon>Chitinophagaceae</taxon>
        <taxon>Paraflavitalea</taxon>
    </lineage>
</organism>
<dbReference type="OrthoDB" id="1424130at2"/>
<name>A0A3B7MH87_9BACT</name>
<dbReference type="KEGG" id="pseg:D3H65_07075"/>
<dbReference type="RefSeq" id="WP_119049587.1">
    <property type="nucleotide sequence ID" value="NZ_CP032157.1"/>
</dbReference>
<proteinExistence type="predicted"/>
<evidence type="ECO:0000313" key="3">
    <source>
        <dbReference type="Proteomes" id="UP000263900"/>
    </source>
</evidence>
<evidence type="ECO:0000256" key="1">
    <source>
        <dbReference type="SAM" id="MobiDB-lite"/>
    </source>
</evidence>
<protein>
    <submittedName>
        <fullName evidence="2">Uncharacterized protein</fullName>
    </submittedName>
</protein>
<dbReference type="AlphaFoldDB" id="A0A3B7MH87"/>
<feature type="compositionally biased region" description="Basic and acidic residues" evidence="1">
    <location>
        <begin position="539"/>
        <end position="550"/>
    </location>
</feature>
<dbReference type="Proteomes" id="UP000263900">
    <property type="component" value="Chromosome"/>
</dbReference>
<feature type="region of interest" description="Disordered" evidence="1">
    <location>
        <begin position="529"/>
        <end position="550"/>
    </location>
</feature>
<evidence type="ECO:0000313" key="2">
    <source>
        <dbReference type="EMBL" id="AXY73752.1"/>
    </source>
</evidence>
<reference evidence="2 3" key="1">
    <citation type="submission" date="2018-09" db="EMBL/GenBank/DDBJ databases">
        <title>Genome sequencing of strain 6GH32-13.</title>
        <authorList>
            <person name="Weon H.-Y."/>
            <person name="Heo J."/>
            <person name="Kwon S.-W."/>
        </authorList>
    </citation>
    <scope>NUCLEOTIDE SEQUENCE [LARGE SCALE GENOMIC DNA]</scope>
    <source>
        <strain evidence="2 3">5GH32-13</strain>
    </source>
</reference>
<accession>A0A3B7MH87</accession>
<sequence length="550" mass="60665">MDANKWISVDNDQPLALVAGFAAAAGIDTSQYPITNFKIEQKILDFKSNNTVNVGPFVNGNANIKNFTTQYQVVLYSNRSEVITDPDGNQIHKRYGYGFGFLLDVKDINTKLNLNFSIVAASAALNLAKAGYSVKVYGVDNAQLGQHLPSNVGDFSSNTYKSLQKFIQAAKDYLAANTITKLYGIENLKRINIEAENNDARSIYYSAKQVADGITLNKAVIEARSKFGDGINENILQFIYTYFGITDAYTEPTGDQKKNAGKWIEGKYNKIAEFSNTNSSWIAVDPATDNGKFTVLAGLPDADNYQPHAKPANWATDAKTLDDTFSEVSTDFSSSLKLASIADTSGKFNTITITRNISMYMDVHDNPAPGSKVVETRYGVGLRLSLRISGIEFGTKINYATIGAASEMGHASVEYEIVGMGFSDAAMLKDFPGPQDINQDTMTQINTAFNTLKNKLFTMDVSAFQPQPYMIRVNEPEKVDNTLAAQGFVFSMRQIADRNRLGEAIQQATALGIKKQYVLDTYKKQCNITDEDDKPSPGQKKDARKWLDFE</sequence>
<dbReference type="EMBL" id="CP032157">
    <property type="protein sequence ID" value="AXY73752.1"/>
    <property type="molecule type" value="Genomic_DNA"/>
</dbReference>
<keyword evidence="3" id="KW-1185">Reference proteome</keyword>